<protein>
    <submittedName>
        <fullName evidence="3">Uncharacterized protein</fullName>
    </submittedName>
</protein>
<comment type="caution">
    <text evidence="3">The sequence shown here is derived from an EMBL/GenBank/DDBJ whole genome shotgun (WGS) entry which is preliminary data.</text>
</comment>
<keyword evidence="2" id="KW-0732">Signal</keyword>
<evidence type="ECO:0000313" key="3">
    <source>
        <dbReference type="EMBL" id="MDN3920894.1"/>
    </source>
</evidence>
<dbReference type="EMBL" id="JAUHHC010000003">
    <property type="protein sequence ID" value="MDN3920894.1"/>
    <property type="molecule type" value="Genomic_DNA"/>
</dbReference>
<feature type="chain" id="PRO_5047138589" evidence="2">
    <location>
        <begin position="24"/>
        <end position="93"/>
    </location>
</feature>
<name>A0ABT8DWV0_9BURK</name>
<feature type="region of interest" description="Disordered" evidence="1">
    <location>
        <begin position="68"/>
        <end position="93"/>
    </location>
</feature>
<dbReference type="Proteomes" id="UP001228044">
    <property type="component" value="Unassembled WGS sequence"/>
</dbReference>
<gene>
    <name evidence="3" type="ORF">QWJ38_11445</name>
</gene>
<sequence length="93" mass="9854">MRKLLALIAVLLGCLMFVGQSMAATSARYSDCCLQGCEGLMQCANLACEVCVLPQVIPASPSIVIPSPAQAEPSLSGKRLRVGPLREPWNPPD</sequence>
<keyword evidence="4" id="KW-1185">Reference proteome</keyword>
<reference evidence="3 4" key="1">
    <citation type="submission" date="2023-06" db="EMBL/GenBank/DDBJ databases">
        <title>Pelomonas sp. PFR6 16S ribosomal RNA gene Genome sequencing and assembly.</title>
        <authorList>
            <person name="Woo H."/>
        </authorList>
    </citation>
    <scope>NUCLEOTIDE SEQUENCE [LARGE SCALE GENOMIC DNA]</scope>
    <source>
        <strain evidence="3 4">PFR6</strain>
    </source>
</reference>
<evidence type="ECO:0000256" key="1">
    <source>
        <dbReference type="SAM" id="MobiDB-lite"/>
    </source>
</evidence>
<accession>A0ABT8DWV0</accession>
<dbReference type="RefSeq" id="WP_290359213.1">
    <property type="nucleotide sequence ID" value="NZ_JAUHHC010000003.1"/>
</dbReference>
<proteinExistence type="predicted"/>
<organism evidence="3 4">
    <name type="scientific">Roseateles violae</name>
    <dbReference type="NCBI Taxonomy" id="3058042"/>
    <lineage>
        <taxon>Bacteria</taxon>
        <taxon>Pseudomonadati</taxon>
        <taxon>Pseudomonadota</taxon>
        <taxon>Betaproteobacteria</taxon>
        <taxon>Burkholderiales</taxon>
        <taxon>Sphaerotilaceae</taxon>
        <taxon>Roseateles</taxon>
    </lineage>
</organism>
<feature type="signal peptide" evidence="2">
    <location>
        <begin position="1"/>
        <end position="23"/>
    </location>
</feature>
<evidence type="ECO:0000313" key="4">
    <source>
        <dbReference type="Proteomes" id="UP001228044"/>
    </source>
</evidence>
<evidence type="ECO:0000256" key="2">
    <source>
        <dbReference type="SAM" id="SignalP"/>
    </source>
</evidence>